<evidence type="ECO:0000313" key="5">
    <source>
        <dbReference type="Proteomes" id="UP000254425"/>
    </source>
</evidence>
<dbReference type="EMBL" id="CP031320">
    <property type="protein sequence ID" value="AXK33436.1"/>
    <property type="molecule type" value="Genomic_DNA"/>
</dbReference>
<protein>
    <recommendedName>
        <fullName evidence="3">DUF4097 domain-containing protein</fullName>
    </recommendedName>
</protein>
<feature type="compositionally biased region" description="Polar residues" evidence="1">
    <location>
        <begin position="249"/>
        <end position="258"/>
    </location>
</feature>
<dbReference type="RefSeq" id="WP_208878278.1">
    <property type="nucleotide sequence ID" value="NZ_CP031320.1"/>
</dbReference>
<feature type="compositionally biased region" description="Polar residues" evidence="1">
    <location>
        <begin position="179"/>
        <end position="189"/>
    </location>
</feature>
<evidence type="ECO:0000313" key="4">
    <source>
        <dbReference type="EMBL" id="AXK33436.1"/>
    </source>
</evidence>
<sequence length="258" mass="27342">MTKTTAGAALALALIAVAATLSGCSMEQVSDGKAKHKSFALTGRQLTVVTGDSRLELVPVDREADAAGTRQLDVTRWFKASKLNGKVGADWELEGGDTLRLKVTCKGLMVDCSARHRVEVPRDVAVDVRSQDGRVSASGFSTPLSIRTADGDVEVRGAGADLKLRTADGDIRAEKLRSRSVSARSQDGSLTLGFREPPTSVRTESQDGSTTVTAPRTPYRIRTDTADGSVDVSLPRRKSSPRSIEATAQDGSITLRGS</sequence>
<dbReference type="AlphaFoldDB" id="A0A345XP70"/>
<name>A0A345XP70_9ACTN</name>
<evidence type="ECO:0000259" key="3">
    <source>
        <dbReference type="Pfam" id="PF13349"/>
    </source>
</evidence>
<dbReference type="PROSITE" id="PS51257">
    <property type="entry name" value="PROKAR_LIPOPROTEIN"/>
    <property type="match status" value="1"/>
</dbReference>
<organism evidence="4 5">
    <name type="scientific">Streptomyces armeniacus</name>
    <dbReference type="NCBI Taxonomy" id="83291"/>
    <lineage>
        <taxon>Bacteria</taxon>
        <taxon>Bacillati</taxon>
        <taxon>Actinomycetota</taxon>
        <taxon>Actinomycetes</taxon>
        <taxon>Kitasatosporales</taxon>
        <taxon>Streptomycetaceae</taxon>
        <taxon>Streptomyces</taxon>
    </lineage>
</organism>
<evidence type="ECO:0000256" key="2">
    <source>
        <dbReference type="SAM" id="SignalP"/>
    </source>
</evidence>
<gene>
    <name evidence="4" type="ORF">DVA86_13005</name>
</gene>
<accession>A0A345XP70</accession>
<feature type="chain" id="PRO_5039266748" description="DUF4097 domain-containing protein" evidence="2">
    <location>
        <begin position="19"/>
        <end position="258"/>
    </location>
</feature>
<feature type="signal peptide" evidence="2">
    <location>
        <begin position="1"/>
        <end position="18"/>
    </location>
</feature>
<feature type="compositionally biased region" description="Polar residues" evidence="1">
    <location>
        <begin position="200"/>
        <end position="214"/>
    </location>
</feature>
<dbReference type="Pfam" id="PF13349">
    <property type="entry name" value="DUF4097"/>
    <property type="match status" value="1"/>
</dbReference>
<keyword evidence="2" id="KW-0732">Signal</keyword>
<keyword evidence="5" id="KW-1185">Reference proteome</keyword>
<dbReference type="Proteomes" id="UP000254425">
    <property type="component" value="Chromosome"/>
</dbReference>
<reference evidence="4 5" key="1">
    <citation type="submission" date="2018-07" db="EMBL/GenBank/DDBJ databases">
        <title>Draft genome of the type strain Streptomyces armeniacus ATCC 15676.</title>
        <authorList>
            <person name="Labana P."/>
            <person name="Gosse J.T."/>
            <person name="Boddy C.N."/>
        </authorList>
    </citation>
    <scope>NUCLEOTIDE SEQUENCE [LARGE SCALE GENOMIC DNA]</scope>
    <source>
        <strain evidence="4 5">ATCC 15676</strain>
    </source>
</reference>
<dbReference type="KEGG" id="sarm:DVA86_13005"/>
<feature type="domain" description="DUF4097" evidence="3">
    <location>
        <begin position="126"/>
        <end position="214"/>
    </location>
</feature>
<evidence type="ECO:0000256" key="1">
    <source>
        <dbReference type="SAM" id="MobiDB-lite"/>
    </source>
</evidence>
<dbReference type="InterPro" id="IPR025164">
    <property type="entry name" value="Toastrack_DUF4097"/>
</dbReference>
<feature type="region of interest" description="Disordered" evidence="1">
    <location>
        <begin position="178"/>
        <end position="258"/>
    </location>
</feature>
<proteinExistence type="predicted"/>